<dbReference type="CDD" id="cd03468">
    <property type="entry name" value="PolY_like"/>
    <property type="match status" value="1"/>
</dbReference>
<feature type="domain" description="UmuC" evidence="2">
    <location>
        <begin position="26"/>
        <end position="146"/>
    </location>
</feature>
<evidence type="ECO:0000313" key="4">
    <source>
        <dbReference type="Proteomes" id="UP000091926"/>
    </source>
</evidence>
<protein>
    <submittedName>
        <fullName evidence="3">DNA polymerase</fullName>
    </submittedName>
</protein>
<keyword evidence="1" id="KW-0227">DNA damage</keyword>
<organism evidence="3 4">
    <name type="scientific">Bordetella flabilis</name>
    <dbReference type="NCBI Taxonomy" id="463014"/>
    <lineage>
        <taxon>Bacteria</taxon>
        <taxon>Pseudomonadati</taxon>
        <taxon>Pseudomonadota</taxon>
        <taxon>Betaproteobacteria</taxon>
        <taxon>Burkholderiales</taxon>
        <taxon>Alcaligenaceae</taxon>
        <taxon>Bordetella</taxon>
    </lineage>
</organism>
<dbReference type="PANTHER" id="PTHR35369">
    <property type="entry name" value="BLR3025 PROTEIN-RELATED"/>
    <property type="match status" value="1"/>
</dbReference>
<dbReference type="KEGG" id="bfz:BAU07_16345"/>
<dbReference type="InterPro" id="IPR001126">
    <property type="entry name" value="UmuC"/>
</dbReference>
<dbReference type="Proteomes" id="UP000091926">
    <property type="component" value="Chromosome"/>
</dbReference>
<sequence length="491" mass="54098">MQLWIAVYLPRLALDALHPPWPLDATACAVVEHECVMALTPDAARHGIKPGMRRAGASALAPHAILLDRNVAAEQATLEGAALALLQYTPEVALGGPDSLLMNVGASLRVFGGPRALARRVDATLRALQLQARLGMACTAGGAWLLASRPDAPVSRTGPRHALALPRLARRLDALPCALLPQARPYLDWLHGIGCRQLGMLRRLPRAGLQRRCGPALLKVLDAAYGHAPEVHAWVVAPLRFQRRFELIERIEHTDAVLAVARKLVEQMSGWLMARQRAVPRLRLLLEHERGRHACAPTPLELTLAEPAWQPAHLLGLLRERLGRMTLQAPVVAVVLDAPDTVPQPAANTTLFPEPGQAVVERARLLDLLTARLGADRVLRPHPAADHRPEVANRWTGVHDKTPGAEPMPELDRPFWLLSPPQPLKVRRDQPVYGTPLTLVRGPERIESGWWDEAAAVRDYFVAEDAGAARYWIYRERGAADPRWYLHGLYA</sequence>
<evidence type="ECO:0000313" key="3">
    <source>
        <dbReference type="EMBL" id="ANN78468.1"/>
    </source>
</evidence>
<proteinExistence type="predicted"/>
<dbReference type="InterPro" id="IPR050356">
    <property type="entry name" value="SulA_CellDiv_inhibitor"/>
</dbReference>
<dbReference type="SUPFAM" id="SSF56672">
    <property type="entry name" value="DNA/RNA polymerases"/>
    <property type="match status" value="1"/>
</dbReference>
<dbReference type="Pfam" id="PF00817">
    <property type="entry name" value="IMS"/>
    <property type="match status" value="1"/>
</dbReference>
<dbReference type="PANTHER" id="PTHR35369:SF2">
    <property type="entry name" value="BLR3025 PROTEIN"/>
    <property type="match status" value="1"/>
</dbReference>
<dbReference type="AlphaFoldDB" id="A0A193GFU4"/>
<name>A0A193GFU4_9BORD</name>
<dbReference type="EMBL" id="CP016172">
    <property type="protein sequence ID" value="ANN78468.1"/>
    <property type="molecule type" value="Genomic_DNA"/>
</dbReference>
<dbReference type="STRING" id="463014.BAU07_16345"/>
<dbReference type="InterPro" id="IPR043502">
    <property type="entry name" value="DNA/RNA_pol_sf"/>
</dbReference>
<dbReference type="OrthoDB" id="625722at2"/>
<evidence type="ECO:0000259" key="2">
    <source>
        <dbReference type="Pfam" id="PF00817"/>
    </source>
</evidence>
<dbReference type="RefSeq" id="WP_066659603.1">
    <property type="nucleotide sequence ID" value="NZ_CBCSCL010000030.1"/>
</dbReference>
<reference evidence="3 4" key="1">
    <citation type="submission" date="2016-06" db="EMBL/GenBank/DDBJ databases">
        <title>Complete genome sequences of Bordetella bronchialis and Bordetella flabilis.</title>
        <authorList>
            <person name="LiPuma J.J."/>
            <person name="Spilker T."/>
        </authorList>
    </citation>
    <scope>NUCLEOTIDE SEQUENCE [LARGE SCALE GENOMIC DNA]</scope>
    <source>
        <strain evidence="3 4">AU10664</strain>
    </source>
</reference>
<gene>
    <name evidence="3" type="ORF">BAU07_16345</name>
</gene>
<keyword evidence="4" id="KW-1185">Reference proteome</keyword>
<dbReference type="GO" id="GO:0006281">
    <property type="term" value="P:DNA repair"/>
    <property type="evidence" value="ECO:0007669"/>
    <property type="project" value="InterPro"/>
</dbReference>
<evidence type="ECO:0000256" key="1">
    <source>
        <dbReference type="ARBA" id="ARBA00022763"/>
    </source>
</evidence>
<accession>A0A193GFU4</accession>